<evidence type="ECO:0000256" key="1">
    <source>
        <dbReference type="SAM" id="MobiDB-lite"/>
    </source>
</evidence>
<keyword evidence="2" id="KW-1133">Transmembrane helix</keyword>
<proteinExistence type="predicted"/>
<accession>A0A6G4WAK2</accession>
<gene>
    <name evidence="3" type="ORF">G6N73_10635</name>
</gene>
<dbReference type="RefSeq" id="WP_165027352.1">
    <property type="nucleotide sequence ID" value="NZ_JAAKZF010000010.1"/>
</dbReference>
<feature type="region of interest" description="Disordered" evidence="1">
    <location>
        <begin position="129"/>
        <end position="148"/>
    </location>
</feature>
<comment type="caution">
    <text evidence="3">The sequence shown here is derived from an EMBL/GenBank/DDBJ whole genome shotgun (WGS) entry which is preliminary data.</text>
</comment>
<evidence type="ECO:0000313" key="3">
    <source>
        <dbReference type="EMBL" id="NGO51629.1"/>
    </source>
</evidence>
<keyword evidence="4" id="KW-1185">Reference proteome</keyword>
<protein>
    <submittedName>
        <fullName evidence="3">Uncharacterized protein</fullName>
    </submittedName>
</protein>
<feature type="transmembrane region" description="Helical" evidence="2">
    <location>
        <begin position="45"/>
        <end position="62"/>
    </location>
</feature>
<evidence type="ECO:0000313" key="4">
    <source>
        <dbReference type="Proteomes" id="UP001642900"/>
    </source>
</evidence>
<organism evidence="3 4">
    <name type="scientific">Allomesorhizobium camelthorni</name>
    <dbReference type="NCBI Taxonomy" id="475069"/>
    <lineage>
        <taxon>Bacteria</taxon>
        <taxon>Pseudomonadati</taxon>
        <taxon>Pseudomonadota</taxon>
        <taxon>Alphaproteobacteria</taxon>
        <taxon>Hyphomicrobiales</taxon>
        <taxon>Phyllobacteriaceae</taxon>
        <taxon>Allomesorhizobium</taxon>
    </lineage>
</organism>
<reference evidence="3 4" key="1">
    <citation type="submission" date="2020-02" db="EMBL/GenBank/DDBJ databases">
        <title>Genome sequence of strain CCNWXJ40-4.</title>
        <authorList>
            <person name="Gao J."/>
            <person name="Sun J."/>
        </authorList>
    </citation>
    <scope>NUCLEOTIDE SEQUENCE [LARGE SCALE GENOMIC DNA]</scope>
    <source>
        <strain evidence="3 4">CCNWXJ 40-4</strain>
    </source>
</reference>
<keyword evidence="2" id="KW-0472">Membrane</keyword>
<name>A0A6G4WAK2_9HYPH</name>
<keyword evidence="2" id="KW-0812">Transmembrane</keyword>
<evidence type="ECO:0000256" key="2">
    <source>
        <dbReference type="SAM" id="Phobius"/>
    </source>
</evidence>
<dbReference type="Proteomes" id="UP001642900">
    <property type="component" value="Unassembled WGS sequence"/>
</dbReference>
<dbReference type="AlphaFoldDB" id="A0A6G4WAK2"/>
<dbReference type="EMBL" id="JAAKZF010000010">
    <property type="protein sequence ID" value="NGO51629.1"/>
    <property type="molecule type" value="Genomic_DNA"/>
</dbReference>
<feature type="transmembrane region" description="Helical" evidence="2">
    <location>
        <begin position="82"/>
        <end position="100"/>
    </location>
</feature>
<sequence>MAKSEIAKTGQIAPPVTYFTYDEERVEHIISDDKLMLVANGGKDISFDICICAFGIALGYAQNFVNVVTNVKAGIPVDPWQGFGSAIFLAAAAVFTLTALHHKRSSTNVSELLTQIKSRKVGVMGEAPFVGGQPFAPDPSKDTSSTTG</sequence>